<dbReference type="EMBL" id="CM042055">
    <property type="protein sequence ID" value="KAI3701386.1"/>
    <property type="molecule type" value="Genomic_DNA"/>
</dbReference>
<keyword evidence="2" id="KW-1185">Reference proteome</keyword>
<reference evidence="1 2" key="2">
    <citation type="journal article" date="2022" name="Mol. Ecol. Resour.">
        <title>The genomes of chicory, endive, great burdock and yacon provide insights into Asteraceae paleo-polyploidization history and plant inulin production.</title>
        <authorList>
            <person name="Fan W."/>
            <person name="Wang S."/>
            <person name="Wang H."/>
            <person name="Wang A."/>
            <person name="Jiang F."/>
            <person name="Liu H."/>
            <person name="Zhao H."/>
            <person name="Xu D."/>
            <person name="Zhang Y."/>
        </authorList>
    </citation>
    <scope>NUCLEOTIDE SEQUENCE [LARGE SCALE GENOMIC DNA]</scope>
    <source>
        <strain evidence="2">cv. Niubang</strain>
    </source>
</reference>
<dbReference type="Proteomes" id="UP001055879">
    <property type="component" value="Linkage Group LG09"/>
</dbReference>
<protein>
    <submittedName>
        <fullName evidence="1">Uncharacterized protein</fullName>
    </submittedName>
</protein>
<reference evidence="2" key="1">
    <citation type="journal article" date="2022" name="Mol. Ecol. Resour.">
        <title>The genomes of chicory, endive, great burdock and yacon provide insights into Asteraceae palaeo-polyploidization history and plant inulin production.</title>
        <authorList>
            <person name="Fan W."/>
            <person name="Wang S."/>
            <person name="Wang H."/>
            <person name="Wang A."/>
            <person name="Jiang F."/>
            <person name="Liu H."/>
            <person name="Zhao H."/>
            <person name="Xu D."/>
            <person name="Zhang Y."/>
        </authorList>
    </citation>
    <scope>NUCLEOTIDE SEQUENCE [LARGE SCALE GENOMIC DNA]</scope>
    <source>
        <strain evidence="2">cv. Niubang</strain>
    </source>
</reference>
<gene>
    <name evidence="1" type="ORF">L6452_26417</name>
</gene>
<accession>A0ACB8ZV58</accession>
<sequence>MCFHFSLIPGKKMTDTSKFSTEQVFGSREELMTWREKKPHKLHCFALLCCVCIHIQNTHTTNIYTYTYKKFLPHFSDREKIFQKVFIFASSS</sequence>
<organism evidence="1 2">
    <name type="scientific">Arctium lappa</name>
    <name type="common">Greater burdock</name>
    <name type="synonym">Lappa major</name>
    <dbReference type="NCBI Taxonomy" id="4217"/>
    <lineage>
        <taxon>Eukaryota</taxon>
        <taxon>Viridiplantae</taxon>
        <taxon>Streptophyta</taxon>
        <taxon>Embryophyta</taxon>
        <taxon>Tracheophyta</taxon>
        <taxon>Spermatophyta</taxon>
        <taxon>Magnoliopsida</taxon>
        <taxon>eudicotyledons</taxon>
        <taxon>Gunneridae</taxon>
        <taxon>Pentapetalae</taxon>
        <taxon>asterids</taxon>
        <taxon>campanulids</taxon>
        <taxon>Asterales</taxon>
        <taxon>Asteraceae</taxon>
        <taxon>Carduoideae</taxon>
        <taxon>Cardueae</taxon>
        <taxon>Arctiinae</taxon>
        <taxon>Arctium</taxon>
    </lineage>
</organism>
<comment type="caution">
    <text evidence="1">The sequence shown here is derived from an EMBL/GenBank/DDBJ whole genome shotgun (WGS) entry which is preliminary data.</text>
</comment>
<proteinExistence type="predicted"/>
<evidence type="ECO:0000313" key="2">
    <source>
        <dbReference type="Proteomes" id="UP001055879"/>
    </source>
</evidence>
<evidence type="ECO:0000313" key="1">
    <source>
        <dbReference type="EMBL" id="KAI3701386.1"/>
    </source>
</evidence>
<name>A0ACB8ZV58_ARCLA</name>